<evidence type="ECO:0000313" key="3">
    <source>
        <dbReference type="Proteomes" id="UP000199310"/>
    </source>
</evidence>
<dbReference type="STRING" id="29529.SAMN04488122_1817"/>
<keyword evidence="1" id="KW-1133">Transmembrane helix</keyword>
<dbReference type="EMBL" id="FOJG01000001">
    <property type="protein sequence ID" value="SEW31928.1"/>
    <property type="molecule type" value="Genomic_DNA"/>
</dbReference>
<dbReference type="OrthoDB" id="680440at2"/>
<keyword evidence="1" id="KW-0812">Transmembrane</keyword>
<gene>
    <name evidence="2" type="ORF">SAMN04488122_1817</name>
</gene>
<protein>
    <submittedName>
        <fullName evidence="2">Uncharacterized protein</fullName>
    </submittedName>
</protein>
<dbReference type="AlphaFoldDB" id="A0A1I0QWM8"/>
<name>A0A1I0QWM8_9BACT</name>
<proteinExistence type="predicted"/>
<dbReference type="RefSeq" id="WP_089893389.1">
    <property type="nucleotide sequence ID" value="NZ_FOJG01000001.1"/>
</dbReference>
<sequence>MKNENTPARWPYLLLFIPFFFLPLWYVHEVSGQWNPFAINGKQFLWFYGYAIMLGYAPVLLWRDSRLFPSMKRVVAYLLIIGVCRLCQGWYHGKPVGFLVLMLIGLLVLWLFTWSWYMKKR</sequence>
<feature type="transmembrane region" description="Helical" evidence="1">
    <location>
        <begin position="12"/>
        <end position="28"/>
    </location>
</feature>
<feature type="transmembrane region" description="Helical" evidence="1">
    <location>
        <begin position="74"/>
        <end position="91"/>
    </location>
</feature>
<evidence type="ECO:0000256" key="1">
    <source>
        <dbReference type="SAM" id="Phobius"/>
    </source>
</evidence>
<dbReference type="Proteomes" id="UP000199310">
    <property type="component" value="Unassembled WGS sequence"/>
</dbReference>
<organism evidence="2 3">
    <name type="scientific">Chitinophaga arvensicola</name>
    <dbReference type="NCBI Taxonomy" id="29529"/>
    <lineage>
        <taxon>Bacteria</taxon>
        <taxon>Pseudomonadati</taxon>
        <taxon>Bacteroidota</taxon>
        <taxon>Chitinophagia</taxon>
        <taxon>Chitinophagales</taxon>
        <taxon>Chitinophagaceae</taxon>
        <taxon>Chitinophaga</taxon>
    </lineage>
</organism>
<feature type="transmembrane region" description="Helical" evidence="1">
    <location>
        <begin position="44"/>
        <end position="62"/>
    </location>
</feature>
<accession>A0A1I0QWM8</accession>
<reference evidence="3" key="1">
    <citation type="submission" date="2016-10" db="EMBL/GenBank/DDBJ databases">
        <authorList>
            <person name="Varghese N."/>
            <person name="Submissions S."/>
        </authorList>
    </citation>
    <scope>NUCLEOTIDE SEQUENCE [LARGE SCALE GENOMIC DNA]</scope>
    <source>
        <strain evidence="3">DSM 3695</strain>
    </source>
</reference>
<keyword evidence="3" id="KW-1185">Reference proteome</keyword>
<feature type="transmembrane region" description="Helical" evidence="1">
    <location>
        <begin position="97"/>
        <end position="117"/>
    </location>
</feature>
<evidence type="ECO:0000313" key="2">
    <source>
        <dbReference type="EMBL" id="SEW31928.1"/>
    </source>
</evidence>
<keyword evidence="1" id="KW-0472">Membrane</keyword>